<accession>A0A1N7RLF4</accession>
<proteinExistence type="predicted"/>
<gene>
    <name evidence="1" type="ORF">BN2475_50275</name>
</gene>
<dbReference type="EMBL" id="CYGX02000005">
    <property type="protein sequence ID" value="SIT35884.1"/>
    <property type="molecule type" value="Genomic_DNA"/>
</dbReference>
<keyword evidence="2" id="KW-1185">Reference proteome</keyword>
<dbReference type="AlphaFoldDB" id="A0A1N7RLF4"/>
<evidence type="ECO:0000313" key="2">
    <source>
        <dbReference type="Proteomes" id="UP000187012"/>
    </source>
</evidence>
<protein>
    <submittedName>
        <fullName evidence="1">Uncharacterized protein</fullName>
    </submittedName>
</protein>
<reference evidence="1 2" key="1">
    <citation type="submission" date="2016-12" db="EMBL/GenBank/DDBJ databases">
        <authorList>
            <person name="Song W.-J."/>
            <person name="Kurnit D.M."/>
        </authorList>
    </citation>
    <scope>NUCLEOTIDE SEQUENCE [LARGE SCALE GENOMIC DNA]</scope>
    <source>
        <strain evidence="1 2">STM7296</strain>
    </source>
</reference>
<dbReference type="STRING" id="1247936.BN2475_50275"/>
<dbReference type="Proteomes" id="UP000187012">
    <property type="component" value="Unassembled WGS sequence"/>
</dbReference>
<name>A0A1N7RLF4_9BURK</name>
<organism evidence="1 2">
    <name type="scientific">Paraburkholderia ribeironis</name>
    <dbReference type="NCBI Taxonomy" id="1247936"/>
    <lineage>
        <taxon>Bacteria</taxon>
        <taxon>Pseudomonadati</taxon>
        <taxon>Pseudomonadota</taxon>
        <taxon>Betaproteobacteria</taxon>
        <taxon>Burkholderiales</taxon>
        <taxon>Burkholderiaceae</taxon>
        <taxon>Paraburkholderia</taxon>
    </lineage>
</organism>
<evidence type="ECO:0000313" key="1">
    <source>
        <dbReference type="EMBL" id="SIT35884.1"/>
    </source>
</evidence>
<sequence length="69" mass="7721">MTVGLALFRGPRVGGAAGDWTPAYYQLLVKDWGEEAVDNFRNVTHEKVDLFIFGAKDARSTWTDPEYVA</sequence>